<gene>
    <name evidence="3" type="ORF">AYO21_04215</name>
</gene>
<protein>
    <recommendedName>
        <fullName evidence="2">DhaK domain-containing protein</fullName>
    </recommendedName>
</protein>
<feature type="compositionally biased region" description="Basic and acidic residues" evidence="1">
    <location>
        <begin position="369"/>
        <end position="392"/>
    </location>
</feature>
<feature type="domain" description="DhaK" evidence="2">
    <location>
        <begin position="1"/>
        <end position="241"/>
    </location>
</feature>
<evidence type="ECO:0000313" key="3">
    <source>
        <dbReference type="EMBL" id="OAG41513.1"/>
    </source>
</evidence>
<keyword evidence="4" id="KW-1185">Reference proteome</keyword>
<proteinExistence type="predicted"/>
<dbReference type="EMBL" id="LVKK01000023">
    <property type="protein sequence ID" value="OAG41513.1"/>
    <property type="molecule type" value="Genomic_DNA"/>
</dbReference>
<dbReference type="PROSITE" id="PS51481">
    <property type="entry name" value="DHAK"/>
    <property type="match status" value="1"/>
</dbReference>
<reference evidence="3 4" key="1">
    <citation type="submission" date="2016-03" db="EMBL/GenBank/DDBJ databases">
        <title>Draft genome sequence of the Fonsecaea monophora CBS 269.37.</title>
        <authorList>
            <person name="Bombassaro A."/>
            <person name="Vinicius W.A."/>
            <person name="De Hoog S."/>
            <person name="Sun J."/>
            <person name="Souza E.M."/>
            <person name="Raittz R.T."/>
            <person name="Costa F."/>
            <person name="Leao A.C."/>
            <person name="Tadra-Sfeir M.Z."/>
            <person name="Baura V."/>
            <person name="Balsanelli E."/>
            <person name="Pedrosa F.O."/>
            <person name="Moreno L.F."/>
            <person name="Steffens M.B."/>
            <person name="Xi L."/>
            <person name="Bocca A.L."/>
            <person name="Felipe M.S."/>
            <person name="Teixeira M."/>
            <person name="Telles Filho F.Q."/>
            <person name="Azevedo C.M."/>
            <person name="Gomes R."/>
            <person name="Vicente V.A."/>
        </authorList>
    </citation>
    <scope>NUCLEOTIDE SEQUENCE [LARGE SCALE GENOMIC DNA]</scope>
    <source>
        <strain evidence="3 4">CBS 269.37</strain>
    </source>
</reference>
<dbReference type="InterPro" id="IPR004006">
    <property type="entry name" value="DhaK_dom"/>
</dbReference>
<evidence type="ECO:0000259" key="2">
    <source>
        <dbReference type="PROSITE" id="PS51481"/>
    </source>
</evidence>
<dbReference type="GO" id="GO:0004371">
    <property type="term" value="F:glycerone kinase activity"/>
    <property type="evidence" value="ECO:0007669"/>
    <property type="project" value="InterPro"/>
</dbReference>
<dbReference type="GeneID" id="34599385"/>
<evidence type="ECO:0000313" key="4">
    <source>
        <dbReference type="Proteomes" id="UP000077002"/>
    </source>
</evidence>
<organism evidence="3 4">
    <name type="scientific">Fonsecaea monophora</name>
    <dbReference type="NCBI Taxonomy" id="254056"/>
    <lineage>
        <taxon>Eukaryota</taxon>
        <taxon>Fungi</taxon>
        <taxon>Dikarya</taxon>
        <taxon>Ascomycota</taxon>
        <taxon>Pezizomycotina</taxon>
        <taxon>Eurotiomycetes</taxon>
        <taxon>Chaetothyriomycetidae</taxon>
        <taxon>Chaetothyriales</taxon>
        <taxon>Herpotrichiellaceae</taxon>
        <taxon>Fonsecaea</taxon>
    </lineage>
</organism>
<dbReference type="OrthoDB" id="4152926at2759"/>
<dbReference type="GO" id="GO:0006071">
    <property type="term" value="P:glycerol metabolic process"/>
    <property type="evidence" value="ECO:0007669"/>
    <property type="project" value="InterPro"/>
</dbReference>
<feature type="region of interest" description="Disordered" evidence="1">
    <location>
        <begin position="259"/>
        <end position="393"/>
    </location>
</feature>
<name>A0A177FB51_9EURO</name>
<dbReference type="RefSeq" id="XP_022513465.1">
    <property type="nucleotide sequence ID" value="XM_022654188.1"/>
</dbReference>
<feature type="compositionally biased region" description="Acidic residues" evidence="1">
    <location>
        <begin position="343"/>
        <end position="358"/>
    </location>
</feature>
<evidence type="ECO:0000256" key="1">
    <source>
        <dbReference type="SAM" id="MobiDB-lite"/>
    </source>
</evidence>
<dbReference type="Proteomes" id="UP000077002">
    <property type="component" value="Unassembled WGS sequence"/>
</dbReference>
<accession>A0A177FB51</accession>
<feature type="compositionally biased region" description="Acidic residues" evidence="1">
    <location>
        <begin position="315"/>
        <end position="325"/>
    </location>
</feature>
<sequence length="446" mass="48609">MAIPIAQAQAQGSMLDLPGSIGVTVDDVIFSSEEDSAPNYKNTSKTTGAGILLVAKICDALSKWGGYGDDDIRGVGDLVAKNLITCNSSHVEIESGTNVDEDSDSEGRARDIPQKTVASILKALLDPTGSRSRNVYVNSNEPVLLVNFDQPPLPKDTDRVRDVIDATVQELQHQWNIWPVRVYGYASPLTPRTQTASDAPSSQKDMQCDGFSITLLNVVNTNIGGPSMPQLLDAPCDAPEWKRYVRREIWREQQLVSREEGKEIWEPQGNSPGHDDNASEQSFESGSDAEDDKSVGSDAANLATESNPEPAEAPQWDDEAVEEHEDAAREVTAHGETQPLAQPEEDLVEMRIDEDDGQDAGHAPIQEKPFSRESEAPERQVRHPTWERHDDSTSLIDLIRSQASRIAPFGTEDAGQAVGDNEGEVSDPRTEGIESPSAGEDEYVVV</sequence>
<feature type="region of interest" description="Disordered" evidence="1">
    <location>
        <begin position="409"/>
        <end position="446"/>
    </location>
</feature>
<dbReference type="AlphaFoldDB" id="A0A177FB51"/>
<comment type="caution">
    <text evidence="3">The sequence shown here is derived from an EMBL/GenBank/DDBJ whole genome shotgun (WGS) entry which is preliminary data.</text>
</comment>